<evidence type="ECO:0000256" key="6">
    <source>
        <dbReference type="ARBA" id="ARBA00022989"/>
    </source>
</evidence>
<dbReference type="InterPro" id="IPR004117">
    <property type="entry name" value="7tm6_olfct_rcpt"/>
</dbReference>
<evidence type="ECO:0000256" key="2">
    <source>
        <dbReference type="ARBA" id="ARBA00022475"/>
    </source>
</evidence>
<keyword evidence="3" id="KW-0716">Sensory transduction</keyword>
<dbReference type="AlphaFoldDB" id="A0AAW2GZS9"/>
<keyword evidence="7" id="KW-0472">Membrane</keyword>
<dbReference type="GO" id="GO:0007165">
    <property type="term" value="P:signal transduction"/>
    <property type="evidence" value="ECO:0007669"/>
    <property type="project" value="UniProtKB-KW"/>
</dbReference>
<dbReference type="GO" id="GO:0004984">
    <property type="term" value="F:olfactory receptor activity"/>
    <property type="evidence" value="ECO:0007669"/>
    <property type="project" value="InterPro"/>
</dbReference>
<organism evidence="10 11">
    <name type="scientific">Cardiocondyla obscurior</name>
    <dbReference type="NCBI Taxonomy" id="286306"/>
    <lineage>
        <taxon>Eukaryota</taxon>
        <taxon>Metazoa</taxon>
        <taxon>Ecdysozoa</taxon>
        <taxon>Arthropoda</taxon>
        <taxon>Hexapoda</taxon>
        <taxon>Insecta</taxon>
        <taxon>Pterygota</taxon>
        <taxon>Neoptera</taxon>
        <taxon>Endopterygota</taxon>
        <taxon>Hymenoptera</taxon>
        <taxon>Apocrita</taxon>
        <taxon>Aculeata</taxon>
        <taxon>Formicoidea</taxon>
        <taxon>Formicidae</taxon>
        <taxon>Myrmicinae</taxon>
        <taxon>Cardiocondyla</taxon>
    </lineage>
</organism>
<evidence type="ECO:0000313" key="10">
    <source>
        <dbReference type="EMBL" id="KAL0132663.1"/>
    </source>
</evidence>
<gene>
    <name evidence="10" type="ORF">PUN28_000427</name>
</gene>
<name>A0AAW2GZS9_9HYME</name>
<evidence type="ECO:0000256" key="4">
    <source>
        <dbReference type="ARBA" id="ARBA00022692"/>
    </source>
</evidence>
<evidence type="ECO:0000256" key="5">
    <source>
        <dbReference type="ARBA" id="ARBA00022725"/>
    </source>
</evidence>
<keyword evidence="8" id="KW-0675">Receptor</keyword>
<evidence type="ECO:0000256" key="7">
    <source>
        <dbReference type="ARBA" id="ARBA00023136"/>
    </source>
</evidence>
<dbReference type="PANTHER" id="PTHR21137:SF35">
    <property type="entry name" value="ODORANT RECEPTOR 19A-RELATED"/>
    <property type="match status" value="1"/>
</dbReference>
<keyword evidence="4" id="KW-0812">Transmembrane</keyword>
<dbReference type="Pfam" id="PF02949">
    <property type="entry name" value="7tm_6"/>
    <property type="match status" value="1"/>
</dbReference>
<evidence type="ECO:0000256" key="1">
    <source>
        <dbReference type="ARBA" id="ARBA00004651"/>
    </source>
</evidence>
<sequence length="108" mass="12515">MILIGLTLVQVIKFSGTSDRSIRSAAYITGQLTYMFMYSYMGQQLIDKSTQLSMKIYNARWYRIPISKQRMMLYIMLKCVNTITINAYNIYVLSLESFSAVSKKLIIN</sequence>
<dbReference type="Proteomes" id="UP001430953">
    <property type="component" value="Unassembled WGS sequence"/>
</dbReference>
<evidence type="ECO:0000313" key="11">
    <source>
        <dbReference type="Proteomes" id="UP001430953"/>
    </source>
</evidence>
<keyword evidence="2" id="KW-1003">Cell membrane</keyword>
<dbReference type="GO" id="GO:0005886">
    <property type="term" value="C:plasma membrane"/>
    <property type="evidence" value="ECO:0007669"/>
    <property type="project" value="UniProtKB-SubCell"/>
</dbReference>
<comment type="caution">
    <text evidence="10">The sequence shown here is derived from an EMBL/GenBank/DDBJ whole genome shotgun (WGS) entry which is preliminary data.</text>
</comment>
<keyword evidence="9" id="KW-0807">Transducer</keyword>
<dbReference type="GO" id="GO:0005549">
    <property type="term" value="F:odorant binding"/>
    <property type="evidence" value="ECO:0007669"/>
    <property type="project" value="InterPro"/>
</dbReference>
<keyword evidence="5" id="KW-0552">Olfaction</keyword>
<evidence type="ECO:0000256" key="8">
    <source>
        <dbReference type="ARBA" id="ARBA00023170"/>
    </source>
</evidence>
<keyword evidence="6" id="KW-1133">Transmembrane helix</keyword>
<keyword evidence="11" id="KW-1185">Reference proteome</keyword>
<protein>
    <submittedName>
        <fullName evidence="10">Uncharacterized protein</fullName>
    </submittedName>
</protein>
<reference evidence="10 11" key="1">
    <citation type="submission" date="2023-03" db="EMBL/GenBank/DDBJ databases">
        <title>High recombination rates correlate with genetic variation in Cardiocondyla obscurior ants.</title>
        <authorList>
            <person name="Errbii M."/>
        </authorList>
    </citation>
    <scope>NUCLEOTIDE SEQUENCE [LARGE SCALE GENOMIC DNA]</scope>
    <source>
        <strain evidence="10">Alpha-2009</strain>
        <tissue evidence="10">Whole body</tissue>
    </source>
</reference>
<dbReference type="PANTHER" id="PTHR21137">
    <property type="entry name" value="ODORANT RECEPTOR"/>
    <property type="match status" value="1"/>
</dbReference>
<evidence type="ECO:0000256" key="3">
    <source>
        <dbReference type="ARBA" id="ARBA00022606"/>
    </source>
</evidence>
<comment type="subcellular location">
    <subcellularLocation>
        <location evidence="1">Cell membrane</location>
        <topology evidence="1">Multi-pass membrane protein</topology>
    </subcellularLocation>
</comment>
<accession>A0AAW2GZS9</accession>
<evidence type="ECO:0000256" key="9">
    <source>
        <dbReference type="ARBA" id="ARBA00023224"/>
    </source>
</evidence>
<proteinExistence type="predicted"/>
<dbReference type="EMBL" id="JADYXP020000001">
    <property type="protein sequence ID" value="KAL0132663.1"/>
    <property type="molecule type" value="Genomic_DNA"/>
</dbReference>